<gene>
    <name evidence="3" type="ORF">HO133_004173</name>
</gene>
<dbReference type="GeneID" id="59332582"/>
<protein>
    <recommendedName>
        <fullName evidence="2">Nephrocystin 3-like N-terminal domain-containing protein</fullName>
    </recommendedName>
</protein>
<accession>A0A8H6FJU3</accession>
<organism evidence="3 4">
    <name type="scientific">Letharia lupina</name>
    <dbReference type="NCBI Taxonomy" id="560253"/>
    <lineage>
        <taxon>Eukaryota</taxon>
        <taxon>Fungi</taxon>
        <taxon>Dikarya</taxon>
        <taxon>Ascomycota</taxon>
        <taxon>Pezizomycotina</taxon>
        <taxon>Lecanoromycetes</taxon>
        <taxon>OSLEUM clade</taxon>
        <taxon>Lecanoromycetidae</taxon>
        <taxon>Lecanorales</taxon>
        <taxon>Lecanorineae</taxon>
        <taxon>Parmeliaceae</taxon>
        <taxon>Letharia</taxon>
    </lineage>
</organism>
<sequence length="180" mass="20295">MAVGYSYFEFDDREKQRCDTMLRSLIAQLSLQGREAHKPLDKLYSDCGRGAPEPSSPMLLNTLRNTVKSFTDVFISLDGLDECKESDDLATNIGEMAGWDIVGLHTLVTSWQEKDIEELLSIVLDDKYKVSLQSLPKDLHDTYAQTLKAIDSEGYGEHIAKIVQWLAYSTRRISLTEIAS</sequence>
<dbReference type="Proteomes" id="UP000593566">
    <property type="component" value="Unassembled WGS sequence"/>
</dbReference>
<dbReference type="RefSeq" id="XP_037157093.1">
    <property type="nucleotide sequence ID" value="XM_037295092.1"/>
</dbReference>
<proteinExistence type="predicted"/>
<dbReference type="PANTHER" id="PTHR10039:SF16">
    <property type="entry name" value="GPI INOSITOL-DEACYLASE"/>
    <property type="match status" value="1"/>
</dbReference>
<keyword evidence="4" id="KW-1185">Reference proteome</keyword>
<evidence type="ECO:0000313" key="4">
    <source>
        <dbReference type="Proteomes" id="UP000593566"/>
    </source>
</evidence>
<keyword evidence="1" id="KW-0677">Repeat</keyword>
<evidence type="ECO:0000313" key="3">
    <source>
        <dbReference type="EMBL" id="KAF6229836.1"/>
    </source>
</evidence>
<dbReference type="InterPro" id="IPR056884">
    <property type="entry name" value="NPHP3-like_N"/>
</dbReference>
<reference evidence="3 4" key="1">
    <citation type="journal article" date="2020" name="Genomics">
        <title>Complete, high-quality genomes from long-read metagenomic sequencing of two wolf lichen thalli reveals enigmatic genome architecture.</title>
        <authorList>
            <person name="McKenzie S.K."/>
            <person name="Walston R.F."/>
            <person name="Allen J.L."/>
        </authorList>
    </citation>
    <scope>NUCLEOTIDE SEQUENCE [LARGE SCALE GENOMIC DNA]</scope>
    <source>
        <strain evidence="3">WasteWater1</strain>
    </source>
</reference>
<name>A0A8H6FJU3_9LECA</name>
<evidence type="ECO:0000259" key="2">
    <source>
        <dbReference type="Pfam" id="PF24883"/>
    </source>
</evidence>
<dbReference type="Pfam" id="PF24883">
    <property type="entry name" value="NPHP3_N"/>
    <property type="match status" value="1"/>
</dbReference>
<feature type="domain" description="Nephrocystin 3-like N-terminal" evidence="2">
    <location>
        <begin position="3"/>
        <end position="110"/>
    </location>
</feature>
<evidence type="ECO:0000256" key="1">
    <source>
        <dbReference type="ARBA" id="ARBA00022737"/>
    </source>
</evidence>
<dbReference type="AlphaFoldDB" id="A0A8H6FJU3"/>
<dbReference type="EMBL" id="JACCJB010000002">
    <property type="protein sequence ID" value="KAF6229836.1"/>
    <property type="molecule type" value="Genomic_DNA"/>
</dbReference>
<comment type="caution">
    <text evidence="3">The sequence shown here is derived from an EMBL/GenBank/DDBJ whole genome shotgun (WGS) entry which is preliminary data.</text>
</comment>
<dbReference type="PANTHER" id="PTHR10039">
    <property type="entry name" value="AMELOGENIN"/>
    <property type="match status" value="1"/>
</dbReference>